<feature type="region of interest" description="Disordered" evidence="6">
    <location>
        <begin position="1"/>
        <end position="33"/>
    </location>
</feature>
<evidence type="ECO:0000256" key="1">
    <source>
        <dbReference type="ARBA" id="ARBA00004370"/>
    </source>
</evidence>
<reference evidence="8 9" key="1">
    <citation type="journal article" date="2020" name="J. Phycol.">
        <title>Comparative genome analysis reveals Cyanidiococcus gen. nov., a new extremophilic red algal genus sister to Cyanidioschyzon (Cyanidioschyzonaceae, Rhodophyta).</title>
        <authorList>
            <person name="Liu S.-L."/>
            <person name="Chiang Y.-R."/>
            <person name="Yoon H.S."/>
            <person name="Fu H.-Y."/>
        </authorList>
    </citation>
    <scope>NUCLEOTIDE SEQUENCE [LARGE SCALE GENOMIC DNA]</scope>
    <source>
        <strain evidence="8 9">THAL066</strain>
    </source>
</reference>
<dbReference type="GO" id="GO:0008654">
    <property type="term" value="P:phospholipid biosynthetic process"/>
    <property type="evidence" value="ECO:0007669"/>
    <property type="project" value="InterPro"/>
</dbReference>
<dbReference type="EMBL" id="VWRR01000007">
    <property type="protein sequence ID" value="KAF6003194.1"/>
    <property type="molecule type" value="Genomic_DNA"/>
</dbReference>
<dbReference type="AlphaFoldDB" id="A0A7J7IKK1"/>
<keyword evidence="7" id="KW-0812">Transmembrane</keyword>
<feature type="non-terminal residue" evidence="8">
    <location>
        <position position="569"/>
    </location>
</feature>
<feature type="transmembrane region" description="Helical" evidence="7">
    <location>
        <begin position="257"/>
        <end position="276"/>
    </location>
</feature>
<dbReference type="GO" id="GO:0016020">
    <property type="term" value="C:membrane"/>
    <property type="evidence" value="ECO:0007669"/>
    <property type="project" value="UniProtKB-SubCell"/>
</dbReference>
<keyword evidence="3 5" id="KW-0808">Transferase</keyword>
<feature type="transmembrane region" description="Helical" evidence="7">
    <location>
        <begin position="377"/>
        <end position="398"/>
    </location>
</feature>
<dbReference type="GO" id="GO:0016780">
    <property type="term" value="F:phosphotransferase activity, for other substituted phosphate groups"/>
    <property type="evidence" value="ECO:0007669"/>
    <property type="project" value="InterPro"/>
</dbReference>
<dbReference type="Gene3D" id="1.20.120.1760">
    <property type="match status" value="1"/>
</dbReference>
<evidence type="ECO:0000313" key="9">
    <source>
        <dbReference type="Proteomes" id="UP000530660"/>
    </source>
</evidence>
<keyword evidence="7" id="KW-1133">Transmembrane helix</keyword>
<feature type="transmembrane region" description="Helical" evidence="7">
    <location>
        <begin position="419"/>
        <end position="439"/>
    </location>
</feature>
<keyword evidence="9" id="KW-1185">Reference proteome</keyword>
<evidence type="ECO:0000256" key="2">
    <source>
        <dbReference type="ARBA" id="ARBA00010441"/>
    </source>
</evidence>
<evidence type="ECO:0000256" key="7">
    <source>
        <dbReference type="SAM" id="Phobius"/>
    </source>
</evidence>
<comment type="subcellular location">
    <subcellularLocation>
        <location evidence="1">Membrane</location>
    </subcellularLocation>
</comment>
<feature type="transmembrane region" description="Helical" evidence="7">
    <location>
        <begin position="451"/>
        <end position="469"/>
    </location>
</feature>
<evidence type="ECO:0000313" key="8">
    <source>
        <dbReference type="EMBL" id="KAF6003194.1"/>
    </source>
</evidence>
<accession>A0A7J7IKK1</accession>
<gene>
    <name evidence="8" type="primary">AAPT1</name>
    <name evidence="8" type="ORF">F1559_000784</name>
</gene>
<evidence type="ECO:0000256" key="3">
    <source>
        <dbReference type="ARBA" id="ARBA00022679"/>
    </source>
</evidence>
<dbReference type="Proteomes" id="UP000530660">
    <property type="component" value="Unassembled WGS sequence"/>
</dbReference>
<sequence length="569" mass="63933">MPPEPVEEIQPPVRRRRKTPGKTWNRRTAAGSADRQKNNFKGLVFKEAAQLLAPKGFALTARATTRRLQKHYLSTEELSQLAVYRNSGTDLSVIYRYILSPCYARLVELLPKRIAPNVITLAGLGFAFAGHLVVFFLACDGGLRDLLPILKPSVCRTMRSITAGSRINTSDEAVNRVSQLFGMSESCSGSIRARIAYGFAAICLGLYQILDNLDGRQARRTGSSSPLGHLFDHGCDAMNVTLTGLSFALIAQFGWSIWTTMLVLFVGMMPFFFATLEEYFTGALVLREVNGPNEGLLLMQFLTWITAVFGPEFWRQLVVVPLVPGGLVTSSFHVPRGIVFLMSEGGYLEAALARADLAKYHDRLRNFQALAMPINRLFFLCTALPVLPTIFLNFYAIVRDGNDLSQSQRRLRRYHTVRRMFEYSFPFWILAVAMLGWPLSSPTIILSNGLLYHWLCGLTFFYICSRLILSSSHEFDIRKRVSGSHPTLDWLPECTFWPHSAGNLGALSGISFHAVDCFTTHFRRRSGNQRLSGYKAILDQEPPVINRSIRIPMRSSFYFTAVSFGYKTV</sequence>
<evidence type="ECO:0000256" key="4">
    <source>
        <dbReference type="ARBA" id="ARBA00023136"/>
    </source>
</evidence>
<proteinExistence type="inferred from homology"/>
<dbReference type="PANTHER" id="PTHR10414:SF37">
    <property type="entry name" value="BB IN A BOXCAR, ISOFORM C"/>
    <property type="match status" value="1"/>
</dbReference>
<comment type="caution">
    <text evidence="8">The sequence shown here is derived from an EMBL/GenBank/DDBJ whole genome shotgun (WGS) entry which is preliminary data.</text>
</comment>
<dbReference type="InterPro" id="IPR000462">
    <property type="entry name" value="CDP-OH_P_trans"/>
</dbReference>
<comment type="similarity">
    <text evidence="2 5">Belongs to the CDP-alcohol phosphatidyltransferase class-I family.</text>
</comment>
<evidence type="ECO:0000256" key="6">
    <source>
        <dbReference type="SAM" id="MobiDB-lite"/>
    </source>
</evidence>
<dbReference type="PROSITE" id="PS00379">
    <property type="entry name" value="CDP_ALCOHOL_P_TRANSF"/>
    <property type="match status" value="1"/>
</dbReference>
<protein>
    <submittedName>
        <fullName evidence="8">Phosphotransferase 1</fullName>
    </submittedName>
</protein>
<name>A0A7J7IKK1_9RHOD</name>
<organism evidence="8 9">
    <name type="scientific">Cyanidiococcus yangmingshanensis</name>
    <dbReference type="NCBI Taxonomy" id="2690220"/>
    <lineage>
        <taxon>Eukaryota</taxon>
        <taxon>Rhodophyta</taxon>
        <taxon>Bangiophyceae</taxon>
        <taxon>Cyanidiales</taxon>
        <taxon>Cyanidiaceae</taxon>
        <taxon>Cyanidiococcus</taxon>
    </lineage>
</organism>
<dbReference type="InterPro" id="IPR048254">
    <property type="entry name" value="CDP_ALCOHOL_P_TRANSF_CS"/>
</dbReference>
<feature type="transmembrane region" description="Helical" evidence="7">
    <location>
        <begin position="118"/>
        <end position="138"/>
    </location>
</feature>
<keyword evidence="4 7" id="KW-0472">Membrane</keyword>
<dbReference type="InterPro" id="IPR043130">
    <property type="entry name" value="CDP-OH_PTrfase_TM_dom"/>
</dbReference>
<dbReference type="InterPro" id="IPR014472">
    <property type="entry name" value="CHOPT"/>
</dbReference>
<dbReference type="OrthoDB" id="196717at2759"/>
<evidence type="ECO:0000256" key="5">
    <source>
        <dbReference type="RuleBase" id="RU003750"/>
    </source>
</evidence>
<dbReference type="PANTHER" id="PTHR10414">
    <property type="entry name" value="ETHANOLAMINEPHOSPHOTRANSFERASE"/>
    <property type="match status" value="1"/>
</dbReference>
<dbReference type="Pfam" id="PF01066">
    <property type="entry name" value="CDP-OH_P_transf"/>
    <property type="match status" value="1"/>
</dbReference>